<name>A0A0A9ZG39_LYGHE</name>
<feature type="compositionally biased region" description="Low complexity" evidence="1">
    <location>
        <begin position="28"/>
        <end position="46"/>
    </location>
</feature>
<sequence length="188" mass="20420">MNSFTVLCLVASVVALTQGNPTTPNPTSSSHAASVSGESTVSGVSKSPEEVKQKIKEQVEALTGACKSQTKITGEQAKIVATQAIPKTEAEKCFLECIYTGLQLTKDGKFNEPAARALAQKRFGNAPEDLTKANSMIDTCVKEVVVKDLNEKCALGRLIRECFVKNGAKVHIFPYYFRRIVLENTNHQ</sequence>
<dbReference type="Gene3D" id="1.10.238.20">
    <property type="entry name" value="Pheromone/general odorant binding protein domain"/>
    <property type="match status" value="1"/>
</dbReference>
<gene>
    <name evidence="3" type="primary">mnmG_2</name>
    <name evidence="3" type="ORF">CM83_29200</name>
</gene>
<evidence type="ECO:0000256" key="1">
    <source>
        <dbReference type="SAM" id="MobiDB-lite"/>
    </source>
</evidence>
<feature type="chain" id="PRO_5002054054" evidence="2">
    <location>
        <begin position="20"/>
        <end position="188"/>
    </location>
</feature>
<evidence type="ECO:0000313" key="3">
    <source>
        <dbReference type="EMBL" id="JAG40915.1"/>
    </source>
</evidence>
<feature type="signal peptide" evidence="2">
    <location>
        <begin position="1"/>
        <end position="19"/>
    </location>
</feature>
<dbReference type="InterPro" id="IPR036728">
    <property type="entry name" value="PBP_GOBP_sf"/>
</dbReference>
<reference evidence="3" key="1">
    <citation type="journal article" date="2014" name="PLoS ONE">
        <title>Transcriptome-Based Identification of ABC Transporters in the Western Tarnished Plant Bug Lygus hesperus.</title>
        <authorList>
            <person name="Hull J.J."/>
            <person name="Chaney K."/>
            <person name="Geib S.M."/>
            <person name="Fabrick J.A."/>
            <person name="Brent C.S."/>
            <person name="Walsh D."/>
            <person name="Lavine L.C."/>
        </authorList>
    </citation>
    <scope>NUCLEOTIDE SEQUENCE</scope>
</reference>
<dbReference type="CDD" id="cd23992">
    <property type="entry name" value="PBP_GOBP"/>
    <property type="match status" value="1"/>
</dbReference>
<organism evidence="3">
    <name type="scientific">Lygus hesperus</name>
    <name type="common">Western plant bug</name>
    <dbReference type="NCBI Taxonomy" id="30085"/>
    <lineage>
        <taxon>Eukaryota</taxon>
        <taxon>Metazoa</taxon>
        <taxon>Ecdysozoa</taxon>
        <taxon>Arthropoda</taxon>
        <taxon>Hexapoda</taxon>
        <taxon>Insecta</taxon>
        <taxon>Pterygota</taxon>
        <taxon>Neoptera</taxon>
        <taxon>Paraneoptera</taxon>
        <taxon>Hemiptera</taxon>
        <taxon>Heteroptera</taxon>
        <taxon>Panheteroptera</taxon>
        <taxon>Cimicomorpha</taxon>
        <taxon>Miridae</taxon>
        <taxon>Mirini</taxon>
        <taxon>Lygus</taxon>
    </lineage>
</organism>
<dbReference type="GO" id="GO:0005549">
    <property type="term" value="F:odorant binding"/>
    <property type="evidence" value="ECO:0007669"/>
    <property type="project" value="InterPro"/>
</dbReference>
<dbReference type="SMART" id="SM00708">
    <property type="entry name" value="PhBP"/>
    <property type="match status" value="1"/>
</dbReference>
<feature type="region of interest" description="Disordered" evidence="1">
    <location>
        <begin position="20"/>
        <end position="49"/>
    </location>
</feature>
<proteinExistence type="predicted"/>
<reference evidence="3" key="2">
    <citation type="submission" date="2014-07" db="EMBL/GenBank/DDBJ databases">
        <authorList>
            <person name="Hull J."/>
        </authorList>
    </citation>
    <scope>NUCLEOTIDE SEQUENCE</scope>
</reference>
<protein>
    <submittedName>
        <fullName evidence="3">tRNA uridine 5-carboxymethylaminomethyl modification enzyme MnmG</fullName>
    </submittedName>
</protein>
<accession>A0A0A9ZG39</accession>
<keyword evidence="2" id="KW-0732">Signal</keyword>
<dbReference type="InterPro" id="IPR006170">
    <property type="entry name" value="PBP/GOBP"/>
</dbReference>
<dbReference type="SUPFAM" id="SSF47565">
    <property type="entry name" value="Insect pheromone/odorant-binding proteins"/>
    <property type="match status" value="1"/>
</dbReference>
<dbReference type="AlphaFoldDB" id="A0A0A9ZG39"/>
<evidence type="ECO:0000256" key="2">
    <source>
        <dbReference type="SAM" id="SignalP"/>
    </source>
</evidence>
<dbReference type="PANTHER" id="PTHR21364:SF2">
    <property type="entry name" value="GENERAL ODORANT-BINDING PROTEIN 19A"/>
    <property type="match status" value="1"/>
</dbReference>
<dbReference type="EMBL" id="GBHO01002689">
    <property type="protein sequence ID" value="JAG40915.1"/>
    <property type="molecule type" value="Transcribed_RNA"/>
</dbReference>
<dbReference type="PANTHER" id="PTHR21364">
    <property type="entry name" value="GENERAL ODORANT-BINDING PROTEIN 19A"/>
    <property type="match status" value="1"/>
</dbReference>
<dbReference type="Pfam" id="PF01395">
    <property type="entry name" value="PBP_GOBP"/>
    <property type="match status" value="1"/>
</dbReference>